<sequence>MNTPAARQESRENELHPRCVNGAAIFIELHCLLFVLLSHRAEDEEEQETAAPLDQLLVITVFTLTEMKPEDGFLTDPALTSPRRLTLLRRIRGFLSVTFFQTKATELCPSDAQRPIRPQDAEQT</sequence>
<organism evidence="1 2">
    <name type="scientific">Oryzias melastigma</name>
    <name type="common">Marine medaka</name>
    <dbReference type="NCBI Taxonomy" id="30732"/>
    <lineage>
        <taxon>Eukaryota</taxon>
        <taxon>Metazoa</taxon>
        <taxon>Chordata</taxon>
        <taxon>Craniata</taxon>
        <taxon>Vertebrata</taxon>
        <taxon>Euteleostomi</taxon>
        <taxon>Actinopterygii</taxon>
        <taxon>Neopterygii</taxon>
        <taxon>Teleostei</taxon>
        <taxon>Neoteleostei</taxon>
        <taxon>Acanthomorphata</taxon>
        <taxon>Ovalentaria</taxon>
        <taxon>Atherinomorphae</taxon>
        <taxon>Beloniformes</taxon>
        <taxon>Adrianichthyidae</taxon>
        <taxon>Oryziinae</taxon>
        <taxon>Oryzias</taxon>
    </lineage>
</organism>
<name>A0A834FK02_ORYME</name>
<evidence type="ECO:0000313" key="2">
    <source>
        <dbReference type="Proteomes" id="UP000646548"/>
    </source>
</evidence>
<dbReference type="AlphaFoldDB" id="A0A834FK02"/>
<gene>
    <name evidence="1" type="ORF">FQA47_024478</name>
</gene>
<proteinExistence type="predicted"/>
<comment type="caution">
    <text evidence="1">The sequence shown here is derived from an EMBL/GenBank/DDBJ whole genome shotgun (WGS) entry which is preliminary data.</text>
</comment>
<dbReference type="EMBL" id="WKFB01000104">
    <property type="protein sequence ID" value="KAF6735546.1"/>
    <property type="molecule type" value="Genomic_DNA"/>
</dbReference>
<protein>
    <submittedName>
        <fullName evidence="1">Uncharacterized protein</fullName>
    </submittedName>
</protein>
<reference evidence="1" key="1">
    <citation type="journal article" name="BMC Genomics">
        <title>Long-read sequencing and de novo genome assembly of marine medaka (Oryzias melastigma).</title>
        <authorList>
            <person name="Liang P."/>
            <person name="Saqib H.S.A."/>
            <person name="Ni X."/>
            <person name="Shen Y."/>
        </authorList>
    </citation>
    <scope>NUCLEOTIDE SEQUENCE</scope>
    <source>
        <strain evidence="1">Bigg-433</strain>
    </source>
</reference>
<accession>A0A834FK02</accession>
<evidence type="ECO:0000313" key="1">
    <source>
        <dbReference type="EMBL" id="KAF6735546.1"/>
    </source>
</evidence>
<dbReference type="Proteomes" id="UP000646548">
    <property type="component" value="Unassembled WGS sequence"/>
</dbReference>